<feature type="binding site" evidence="18">
    <location>
        <position position="753"/>
    </location>
    <ligand>
        <name>methylcob(III)alamin</name>
        <dbReference type="ChEBI" id="CHEBI:28115"/>
    </ligand>
</feature>
<dbReference type="InterPro" id="IPR050554">
    <property type="entry name" value="Met_Synthase/Corrinoid"/>
</dbReference>
<evidence type="ECO:0000256" key="13">
    <source>
        <dbReference type="ARBA" id="ARBA00022833"/>
    </source>
</evidence>
<dbReference type="PROSITE" id="PS51332">
    <property type="entry name" value="B12_BINDING"/>
    <property type="match status" value="1"/>
</dbReference>
<evidence type="ECO:0000256" key="3">
    <source>
        <dbReference type="ARBA" id="ARBA00005178"/>
    </source>
</evidence>
<evidence type="ECO:0000256" key="1">
    <source>
        <dbReference type="ARBA" id="ARBA00001947"/>
    </source>
</evidence>
<dbReference type="SMART" id="SM01018">
    <property type="entry name" value="B12-binding_2"/>
    <property type="match status" value="1"/>
</dbReference>
<dbReference type="Gene3D" id="3.10.196.10">
    <property type="entry name" value="Vitamin B12-dependent methionine synthase, activation domain"/>
    <property type="match status" value="1"/>
</dbReference>
<dbReference type="GO" id="GO:0050667">
    <property type="term" value="P:homocysteine metabolic process"/>
    <property type="evidence" value="ECO:0007669"/>
    <property type="project" value="TreeGrafter"/>
</dbReference>
<evidence type="ECO:0000256" key="8">
    <source>
        <dbReference type="ARBA" id="ARBA00022628"/>
    </source>
</evidence>
<comment type="catalytic activity">
    <reaction evidence="16">
        <text>(6S)-5-methyl-5,6,7,8-tetrahydrofolate + L-homocysteine = (6S)-5,6,7,8-tetrahydrofolate + L-methionine</text>
        <dbReference type="Rhea" id="RHEA:11172"/>
        <dbReference type="ChEBI" id="CHEBI:18608"/>
        <dbReference type="ChEBI" id="CHEBI:57453"/>
        <dbReference type="ChEBI" id="CHEBI:57844"/>
        <dbReference type="ChEBI" id="CHEBI:58199"/>
        <dbReference type="EC" id="2.1.1.13"/>
    </reaction>
</comment>
<evidence type="ECO:0000259" key="25">
    <source>
        <dbReference type="PROSITE" id="PS51337"/>
    </source>
</evidence>
<dbReference type="PROSITE" id="PS51337">
    <property type="entry name" value="B12_BINDING_NTER"/>
    <property type="match status" value="1"/>
</dbReference>
<dbReference type="InterPro" id="IPR036594">
    <property type="entry name" value="Meth_synthase_dom"/>
</dbReference>
<dbReference type="InterPro" id="IPR011005">
    <property type="entry name" value="Dihydropteroate_synth-like_sf"/>
</dbReference>
<feature type="compositionally biased region" description="Basic and acidic residues" evidence="20">
    <location>
        <begin position="1006"/>
        <end position="1022"/>
    </location>
</feature>
<dbReference type="GO" id="GO:0032259">
    <property type="term" value="P:methylation"/>
    <property type="evidence" value="ECO:0007669"/>
    <property type="project" value="UniProtKB-KW"/>
</dbReference>
<gene>
    <name evidence="26" type="ORF">GBAR_LOCUS14285</name>
</gene>
<evidence type="ECO:0000256" key="2">
    <source>
        <dbReference type="ARBA" id="ARBA00001956"/>
    </source>
</evidence>
<keyword evidence="8 16" id="KW-0846">Cobalamin</keyword>
<comment type="cofactor">
    <cofactor evidence="1 16 19">
        <name>Zn(2+)</name>
        <dbReference type="ChEBI" id="CHEBI:29105"/>
    </cofactor>
</comment>
<dbReference type="Pfam" id="PF02574">
    <property type="entry name" value="S-methyl_trans"/>
    <property type="match status" value="1"/>
</dbReference>
<feature type="domain" description="AdoMet activation" evidence="23">
    <location>
        <begin position="801"/>
        <end position="1032"/>
    </location>
</feature>
<keyword evidence="15 16" id="KW-0170">Cobalt</keyword>
<keyword evidence="10 16" id="KW-0949">S-adenosyl-L-methionine</keyword>
<feature type="binding site" evidence="17 19">
    <location>
        <position position="273"/>
    </location>
    <ligand>
        <name>Zn(2+)</name>
        <dbReference type="ChEBI" id="CHEBI:29105"/>
    </ligand>
</feature>
<keyword evidence="12" id="KW-0677">Repeat</keyword>
<dbReference type="GO" id="GO:0031419">
    <property type="term" value="F:cobalamin binding"/>
    <property type="evidence" value="ECO:0007669"/>
    <property type="project" value="UniProtKB-UniRule"/>
</dbReference>
<name>A0AA35S9T5_GEOBA</name>
<proteinExistence type="inferred from homology"/>
<feature type="binding site" evidence="17 19">
    <location>
        <position position="209"/>
    </location>
    <ligand>
        <name>Zn(2+)</name>
        <dbReference type="ChEBI" id="CHEBI:29105"/>
    </ligand>
</feature>
<feature type="domain" description="Pterin-binding" evidence="22">
    <location>
        <begin position="317"/>
        <end position="575"/>
    </location>
</feature>
<organism evidence="26 27">
    <name type="scientific">Geodia barretti</name>
    <name type="common">Barrett's horny sponge</name>
    <dbReference type="NCBI Taxonomy" id="519541"/>
    <lineage>
        <taxon>Eukaryota</taxon>
        <taxon>Metazoa</taxon>
        <taxon>Porifera</taxon>
        <taxon>Demospongiae</taxon>
        <taxon>Heteroscleromorpha</taxon>
        <taxon>Tetractinellida</taxon>
        <taxon>Astrophorina</taxon>
        <taxon>Geodiidae</taxon>
        <taxon>Geodia</taxon>
    </lineage>
</organism>
<dbReference type="InterPro" id="IPR003759">
    <property type="entry name" value="Cbl-bd_cap"/>
</dbReference>
<dbReference type="Pfam" id="PF02607">
    <property type="entry name" value="B12-binding_2"/>
    <property type="match status" value="1"/>
</dbReference>
<dbReference type="InterPro" id="IPR004223">
    <property type="entry name" value="VitB12-dep_Met_synth_activ_dom"/>
</dbReference>
<dbReference type="EMBL" id="CASHTH010002086">
    <property type="protein sequence ID" value="CAI8024591.1"/>
    <property type="molecule type" value="Genomic_DNA"/>
</dbReference>
<dbReference type="InterPro" id="IPR036589">
    <property type="entry name" value="HCY_dom_sf"/>
</dbReference>
<keyword evidence="9 16" id="KW-0808">Transferase</keyword>
<evidence type="ECO:0000313" key="27">
    <source>
        <dbReference type="Proteomes" id="UP001174909"/>
    </source>
</evidence>
<dbReference type="GO" id="GO:0046653">
    <property type="term" value="P:tetrahydrofolate metabolic process"/>
    <property type="evidence" value="ECO:0007669"/>
    <property type="project" value="TreeGrafter"/>
</dbReference>
<keyword evidence="11 16" id="KW-0479">Metal-binding</keyword>
<dbReference type="InterPro" id="IPR006158">
    <property type="entry name" value="Cobalamin-bd"/>
</dbReference>
<evidence type="ECO:0000256" key="17">
    <source>
        <dbReference type="PIRSR" id="PIRSR000381-1"/>
    </source>
</evidence>
<comment type="function">
    <text evidence="16">Catalyzes the transfer of a methyl group from methyl-cobalamin to homocysteine, yielding enzyme-bound cob(I)alamin and methionine. Subsequently, remethylates the cofactor using methyltetrahydrofolate.</text>
</comment>
<dbReference type="FunFam" id="3.20.20.20:FF:000017">
    <property type="entry name" value="Methionine synthase"/>
    <property type="match status" value="1"/>
</dbReference>
<dbReference type="Gene3D" id="3.20.20.330">
    <property type="entry name" value="Homocysteine-binding-like domain"/>
    <property type="match status" value="1"/>
</dbReference>
<evidence type="ECO:0000256" key="12">
    <source>
        <dbReference type="ARBA" id="ARBA00022737"/>
    </source>
</evidence>
<sequence length="1032" mass="112647">MGTQIQARDLGPDDFGGEEYEGCNEYLNITRPDVIHDIHRDYLDAGADIIQTNTFGATALVLGEYSLAPEARRINREAAGIARRAADDATAADPDKPRFVYGAMGPTTRTISVTGGLTFDELAADYHQQAAGLIEGGADVLVLETGQDTINIKAGLEGIDRARVEMNVDVPAAVQGTVEPMGTLLAGQDAEAFYTSLAHRNLLWVGFNCATGPEFMTDHIRTLNELSRFGIACVPNAGLPDEDGNYNETPEMLAATLERFAANGWINVTGGCCGTGPEHIRRLVEAMSDKTPRVTEPTVETRVSGIEAVVVNEDTRPTIVGERTNVLGSRRFKRLIAGERFEEAAEVGRRQVRNGAHILDVCLQDPDRDETSDVIKFLDQLNRRVKAPIMIDSTDASVIEESLKRLQGKSIINSINLEDGEERFQRVVPLARRYGAALVVGCIDDDPNQAQAITRERKLEIAQRSHRLLTENYGVAEEDIIFDPLVFPAGTGDVNYVGSAAETIEGVRMIREALPRTKTVLGVSNVSFGLPAAGREVFNSVFLYHCTQAGLDMAIVNSEMMQRYASIPEEERTLSEDLIWNRGEDPVAAFAAHFRDRAPRATAEERLALPLDERLAQCIIEGSKEGLAADLDLALQERVPLAIINGPLMAGMDEVGRQFNANQLIVAEVLQSAEAMKFAVAHLEPHMERTDAALRGRILLATVKGDVHDIGKNLVEIILSNNGYSVINLGIKVAAQELIAGYREHQPDIIGLSGLLVKSAQMMVETVQDFRAAGIAAPVLVGGAALSNRFTRLRIAPEYGGLVAYSPDAMSGLALANTIQDADEQSSPRPPDLRLHVLEDFDLDEIFGYINPQMLYVRHLGYRGRFWDALRAEEPKAVELRQQVQRVEDMMLSRSDIGASAVFKFFPCRSEGQWLIVYEPDGKAELERFYFGRQQEREGLCLADYARPTGEGANDYLAMFTTTVGPGGTGIVRTVEERGQVPGFAHVASPGHRIGGGFCGVAPQADPHHVEHRRTVGPEGQRRGRASGPVPG</sequence>
<keyword evidence="14 16" id="KW-0486">Methionine biosynthesis</keyword>
<dbReference type="PROSITE" id="PS50970">
    <property type="entry name" value="HCY"/>
    <property type="match status" value="1"/>
</dbReference>
<evidence type="ECO:0000259" key="22">
    <source>
        <dbReference type="PROSITE" id="PS50972"/>
    </source>
</evidence>
<dbReference type="SUPFAM" id="SSF51717">
    <property type="entry name" value="Dihydropteroate synthetase-like"/>
    <property type="match status" value="1"/>
</dbReference>
<dbReference type="GO" id="GO:0008270">
    <property type="term" value="F:zinc ion binding"/>
    <property type="evidence" value="ECO:0007669"/>
    <property type="project" value="UniProtKB-UniRule"/>
</dbReference>
<dbReference type="PROSITE" id="PS50972">
    <property type="entry name" value="PTERIN_BINDING"/>
    <property type="match status" value="1"/>
</dbReference>
<dbReference type="GO" id="GO:0008705">
    <property type="term" value="F:methionine synthase activity"/>
    <property type="evidence" value="ECO:0007669"/>
    <property type="project" value="UniProtKB-UniRule"/>
</dbReference>
<keyword evidence="7 16" id="KW-0028">Amino-acid biosynthesis</keyword>
<dbReference type="PANTHER" id="PTHR45833:SF1">
    <property type="entry name" value="METHIONINE SYNTHASE"/>
    <property type="match status" value="1"/>
</dbReference>
<dbReference type="PANTHER" id="PTHR45833">
    <property type="entry name" value="METHIONINE SYNTHASE"/>
    <property type="match status" value="1"/>
</dbReference>
<reference evidence="26" key="1">
    <citation type="submission" date="2023-03" db="EMBL/GenBank/DDBJ databases">
        <authorList>
            <person name="Steffen K."/>
            <person name="Cardenas P."/>
        </authorList>
    </citation>
    <scope>NUCLEOTIDE SEQUENCE</scope>
</reference>
<protein>
    <recommendedName>
        <fullName evidence="5 16">Methionine synthase</fullName>
        <ecNumber evidence="5 16">2.1.1.13</ecNumber>
    </recommendedName>
    <alternativeName>
        <fullName evidence="16">5-methyltetrahydrofolate--homocysteine methyltransferase</fullName>
    </alternativeName>
</protein>
<comment type="similarity">
    <text evidence="4">Belongs to the vitamin-B12 dependent methionine synthase family.</text>
</comment>
<comment type="cofactor">
    <cofactor evidence="2 16 17">
        <name>methylcob(III)alamin</name>
        <dbReference type="ChEBI" id="CHEBI:28115"/>
    </cofactor>
</comment>
<dbReference type="Gene3D" id="1.10.1240.10">
    <property type="entry name" value="Methionine synthase domain"/>
    <property type="match status" value="1"/>
</dbReference>
<evidence type="ECO:0000256" key="10">
    <source>
        <dbReference type="ARBA" id="ARBA00022691"/>
    </source>
</evidence>
<evidence type="ECO:0000256" key="4">
    <source>
        <dbReference type="ARBA" id="ARBA00010398"/>
    </source>
</evidence>
<dbReference type="SUPFAM" id="SSF56507">
    <property type="entry name" value="Methionine synthase activation domain-like"/>
    <property type="match status" value="1"/>
</dbReference>
<feature type="binding site" evidence="17 19">
    <location>
        <position position="272"/>
    </location>
    <ligand>
        <name>Zn(2+)</name>
        <dbReference type="ChEBI" id="CHEBI:29105"/>
    </ligand>
</feature>
<evidence type="ECO:0000256" key="9">
    <source>
        <dbReference type="ARBA" id="ARBA00022679"/>
    </source>
</evidence>
<dbReference type="AlphaFoldDB" id="A0AA35S9T5"/>
<evidence type="ECO:0000259" key="21">
    <source>
        <dbReference type="PROSITE" id="PS50970"/>
    </source>
</evidence>
<dbReference type="InterPro" id="IPR011822">
    <property type="entry name" value="MetH"/>
</dbReference>
<feature type="binding site" evidence="18">
    <location>
        <position position="809"/>
    </location>
    <ligand>
        <name>methylcob(III)alamin</name>
        <dbReference type="ChEBI" id="CHEBI:28115"/>
    </ligand>
</feature>
<dbReference type="InterPro" id="IPR003726">
    <property type="entry name" value="HCY_dom"/>
</dbReference>
<evidence type="ECO:0000256" key="20">
    <source>
        <dbReference type="SAM" id="MobiDB-lite"/>
    </source>
</evidence>
<dbReference type="GO" id="GO:0005829">
    <property type="term" value="C:cytosol"/>
    <property type="evidence" value="ECO:0007669"/>
    <property type="project" value="TreeGrafter"/>
</dbReference>
<evidence type="ECO:0000256" key="16">
    <source>
        <dbReference type="PIRNR" id="PIRNR000381"/>
    </source>
</evidence>
<feature type="region of interest" description="Disordered" evidence="20">
    <location>
        <begin position="1003"/>
        <end position="1032"/>
    </location>
</feature>
<dbReference type="Pfam" id="PF00809">
    <property type="entry name" value="Pterin_bind"/>
    <property type="match status" value="1"/>
</dbReference>
<dbReference type="Gene3D" id="3.20.20.20">
    <property type="entry name" value="Dihydropteroate synthase-like"/>
    <property type="match status" value="1"/>
</dbReference>
<evidence type="ECO:0000256" key="19">
    <source>
        <dbReference type="PROSITE-ProRule" id="PRU00333"/>
    </source>
</evidence>
<dbReference type="Proteomes" id="UP001174909">
    <property type="component" value="Unassembled WGS sequence"/>
</dbReference>
<dbReference type="SUPFAM" id="SSF52242">
    <property type="entry name" value="Cobalamin (vitamin B12)-binding domain"/>
    <property type="match status" value="1"/>
</dbReference>
<dbReference type="InterPro" id="IPR037010">
    <property type="entry name" value="VitB12-dep_Met_synth_activ_sf"/>
</dbReference>
<evidence type="ECO:0000256" key="7">
    <source>
        <dbReference type="ARBA" id="ARBA00022605"/>
    </source>
</evidence>
<feature type="binding site" evidence="18">
    <location>
        <begin position="705"/>
        <end position="709"/>
    </location>
    <ligand>
        <name>methylcob(III)alamin</name>
        <dbReference type="ChEBI" id="CHEBI:28115"/>
    </ligand>
</feature>
<feature type="binding site" description="axial binding residue" evidence="17">
    <location>
        <position position="708"/>
    </location>
    <ligand>
        <name>methylcob(III)alamin</name>
        <dbReference type="ChEBI" id="CHEBI:28115"/>
    </ligand>
    <ligandPart>
        <name>Co</name>
        <dbReference type="ChEBI" id="CHEBI:27638"/>
    </ligandPart>
</feature>
<dbReference type="PIRSF" id="PIRSF000381">
    <property type="entry name" value="MetH"/>
    <property type="match status" value="1"/>
</dbReference>
<feature type="domain" description="B12-binding" evidence="24">
    <location>
        <begin position="695"/>
        <end position="830"/>
    </location>
</feature>
<feature type="domain" description="B12-binding N-terminal" evidence="25">
    <location>
        <begin position="602"/>
        <end position="695"/>
    </location>
</feature>
<evidence type="ECO:0000256" key="18">
    <source>
        <dbReference type="PIRSR" id="PIRSR000381-2"/>
    </source>
</evidence>
<evidence type="ECO:0000259" key="23">
    <source>
        <dbReference type="PROSITE" id="PS50974"/>
    </source>
</evidence>
<keyword evidence="13 16" id="KW-0862">Zinc</keyword>
<comment type="pathway">
    <text evidence="3 16">Amino-acid biosynthesis; L-methionine biosynthesis via de novo pathway; L-methionine from L-homocysteine (MetH route): step 1/1.</text>
</comment>
<dbReference type="InterPro" id="IPR000489">
    <property type="entry name" value="Pterin-binding_dom"/>
</dbReference>
<dbReference type="Gene3D" id="3.40.50.280">
    <property type="entry name" value="Cobalamin-binding domain"/>
    <property type="match status" value="1"/>
</dbReference>
<dbReference type="PROSITE" id="PS50974">
    <property type="entry name" value="ADOMET_ACTIVATION"/>
    <property type="match status" value="1"/>
</dbReference>
<evidence type="ECO:0000256" key="5">
    <source>
        <dbReference type="ARBA" id="ARBA00012032"/>
    </source>
</evidence>
<evidence type="ECO:0000259" key="24">
    <source>
        <dbReference type="PROSITE" id="PS51332"/>
    </source>
</evidence>
<dbReference type="FunFam" id="3.20.20.330:FF:000001">
    <property type="entry name" value="Methionine synthase"/>
    <property type="match status" value="1"/>
</dbReference>
<dbReference type="Pfam" id="PF02310">
    <property type="entry name" value="B12-binding"/>
    <property type="match status" value="1"/>
</dbReference>
<evidence type="ECO:0000256" key="15">
    <source>
        <dbReference type="ARBA" id="ARBA00023285"/>
    </source>
</evidence>
<keyword evidence="6 16" id="KW-0489">Methyltransferase</keyword>
<dbReference type="EC" id="2.1.1.13" evidence="5 16"/>
<evidence type="ECO:0000256" key="6">
    <source>
        <dbReference type="ARBA" id="ARBA00022603"/>
    </source>
</evidence>
<comment type="caution">
    <text evidence="26">The sequence shown here is derived from an EMBL/GenBank/DDBJ whole genome shotgun (WGS) entry which is preliminary data.</text>
</comment>
<evidence type="ECO:0000256" key="11">
    <source>
        <dbReference type="ARBA" id="ARBA00022723"/>
    </source>
</evidence>
<evidence type="ECO:0000256" key="14">
    <source>
        <dbReference type="ARBA" id="ARBA00023167"/>
    </source>
</evidence>
<accession>A0AA35S9T5</accession>
<dbReference type="InterPro" id="IPR036724">
    <property type="entry name" value="Cobalamin-bd_sf"/>
</dbReference>
<evidence type="ECO:0000313" key="26">
    <source>
        <dbReference type="EMBL" id="CAI8024591.1"/>
    </source>
</evidence>
<feature type="domain" description="Hcy-binding" evidence="21">
    <location>
        <begin position="1"/>
        <end position="287"/>
    </location>
</feature>
<dbReference type="SUPFAM" id="SSF82282">
    <property type="entry name" value="Homocysteine S-methyltransferase"/>
    <property type="match status" value="1"/>
</dbReference>
<dbReference type="SUPFAM" id="SSF47644">
    <property type="entry name" value="Methionine synthase domain"/>
    <property type="match status" value="1"/>
</dbReference>
<keyword evidence="27" id="KW-1185">Reference proteome</keyword>
<comment type="domain">
    <text evidence="16">Modular enzyme with four functionally distinct domains. The isolated Hcy-binding domain catalyzes methyl transfer from free methylcobalamin to homocysteine. The Hcy-binding domain in association with the pterin-binding domain catalyzes the methylation of cob(I)alamin by methyltetrahydrofolate and the methylation of homocysteine. The B12-binding domain binds the cofactor. The AdoMet activation domain binds S-adenosyl-L-methionine. Under aerobic conditions cob(I)alamin can be converted to inactive cob(II)alamin. Reductive methylation by S-adenosyl-L-methionine and flavodoxin regenerates methylcobalamin.</text>
</comment>
<dbReference type="Pfam" id="PF02965">
    <property type="entry name" value="Met_synt_B12"/>
    <property type="match status" value="1"/>
</dbReference>